<dbReference type="InterPro" id="IPR029058">
    <property type="entry name" value="AB_hydrolase_fold"/>
</dbReference>
<name>A0AA48GU53_9BACT</name>
<gene>
    <name evidence="1" type="ORF">METESE_06580</name>
</gene>
<dbReference type="AlphaFoldDB" id="A0AA48GU53"/>
<dbReference type="RefSeq" id="WP_243331184.1">
    <property type="nucleotide sequence ID" value="NZ_AP027081.1"/>
</dbReference>
<dbReference type="Pfam" id="PF05728">
    <property type="entry name" value="UPF0227"/>
    <property type="match status" value="1"/>
</dbReference>
<reference evidence="1" key="1">
    <citation type="journal article" date="2023" name="Int. J. Syst. Evol. Microbiol.">
        <title>Mesoterricola silvestris gen. nov., sp. nov., Mesoterricola sediminis sp. nov., Geothrix oryzae sp. nov., Geothrix edaphica sp. nov., Geothrix rubra sp. nov., and Geothrix limicola sp. nov., six novel members of Acidobacteriota isolated from soils.</title>
        <authorList>
            <person name="Itoh H."/>
            <person name="Sugisawa Y."/>
            <person name="Mise K."/>
            <person name="Xu Z."/>
            <person name="Kuniyasu M."/>
            <person name="Ushijima N."/>
            <person name="Kawano K."/>
            <person name="Kobayashi E."/>
            <person name="Shiratori Y."/>
            <person name="Masuda Y."/>
            <person name="Senoo K."/>
        </authorList>
    </citation>
    <scope>NUCLEOTIDE SEQUENCE</scope>
    <source>
        <strain evidence="1">W786</strain>
    </source>
</reference>
<dbReference type="EMBL" id="AP027081">
    <property type="protein sequence ID" value="BDU75700.1"/>
    <property type="molecule type" value="Genomic_DNA"/>
</dbReference>
<evidence type="ECO:0000313" key="2">
    <source>
        <dbReference type="Proteomes" id="UP001228113"/>
    </source>
</evidence>
<sequence length="210" mass="22526">MTPLVYLHGFASGPGGSKGTHCRRWAEARGLPFHAPDLNLPDFEHLTVTAQVEAVETLLAGLPPAVVVGSSLGGLVAAAVAHRGTALRGLILLAPAFGFSLRRLAGPRWAGYRRRGTMPTFHYARNAWTVLQRDLLEDLPAWRDDRTWHLSVPVAILHGRRDEAVPLAESEAFVAANPGADLRVVDDDHGLLDPASLAVLDGLLEAAFQG</sequence>
<dbReference type="InterPro" id="IPR008886">
    <property type="entry name" value="UPF0227/Esterase_YqiA"/>
</dbReference>
<accession>A0AA48GU53</accession>
<evidence type="ECO:0008006" key="3">
    <source>
        <dbReference type="Google" id="ProtNLM"/>
    </source>
</evidence>
<dbReference type="Gene3D" id="3.40.50.1820">
    <property type="entry name" value="alpha/beta hydrolase"/>
    <property type="match status" value="1"/>
</dbReference>
<proteinExistence type="predicted"/>
<evidence type="ECO:0000313" key="1">
    <source>
        <dbReference type="EMBL" id="BDU75700.1"/>
    </source>
</evidence>
<dbReference type="SUPFAM" id="SSF53474">
    <property type="entry name" value="alpha/beta-Hydrolases"/>
    <property type="match status" value="1"/>
</dbReference>
<keyword evidence="2" id="KW-1185">Reference proteome</keyword>
<protein>
    <recommendedName>
        <fullName evidence="3">Alpha/beta fold hydrolase</fullName>
    </recommendedName>
</protein>
<dbReference type="KEGG" id="msea:METESE_06580"/>
<dbReference type="Proteomes" id="UP001228113">
    <property type="component" value="Chromosome"/>
</dbReference>
<organism evidence="1 2">
    <name type="scientific">Mesoterricola sediminis</name>
    <dbReference type="NCBI Taxonomy" id="2927980"/>
    <lineage>
        <taxon>Bacteria</taxon>
        <taxon>Pseudomonadati</taxon>
        <taxon>Acidobacteriota</taxon>
        <taxon>Holophagae</taxon>
        <taxon>Holophagales</taxon>
        <taxon>Holophagaceae</taxon>
        <taxon>Mesoterricola</taxon>
    </lineage>
</organism>